<proteinExistence type="predicted"/>
<sequence length="379" mass="42553">MSTAGRRSWAGPSGERRGRQQGARVMSRYSFDQRDGGCLSIGWDPPLNTFFLQIDADREEPTILEGSSYGQHLEPERLVRYARRRSGEVPSDLAVLLRADQAAEPAWAPIEERIAGGELKVKVKLVGSDEAEPVELSPEAGLRWYREEAERVGADSDNGPQAARDADPAGWAASEEERPGPAASPGFLRDALGVFRSLWERLNGPAAPPPARIDLDVPFASKDEAKRLGARWDAEARTWYIDDRYELDLFARWIPSSPEYERTYLDVPFGDKDRVRLLGARWDVARRRWYVPSGVEVAPFAPWSEQARPSLVNTYHERSSEQARYYLVCGYGGFRAGSYLDDLEEAKELASAALADDGEVELRDNRTQKVWRGVEILKL</sequence>
<evidence type="ECO:0000259" key="2">
    <source>
        <dbReference type="Pfam" id="PF18974"/>
    </source>
</evidence>
<dbReference type="AlphaFoldDB" id="A0A2A2SAV8"/>
<feature type="region of interest" description="Disordered" evidence="1">
    <location>
        <begin position="1"/>
        <end position="26"/>
    </location>
</feature>
<gene>
    <name evidence="3" type="ORF">CKY28_17440</name>
</gene>
<evidence type="ECO:0000256" key="1">
    <source>
        <dbReference type="SAM" id="MobiDB-lite"/>
    </source>
</evidence>
<evidence type="ECO:0000313" key="3">
    <source>
        <dbReference type="EMBL" id="PAX06386.1"/>
    </source>
</evidence>
<feature type="domain" description="DUF5710" evidence="2">
    <location>
        <begin position="262"/>
        <end position="304"/>
    </location>
</feature>
<organism evidence="3 4">
    <name type="scientific">Sphingomonas lenta</name>
    <dbReference type="NCBI Taxonomy" id="1141887"/>
    <lineage>
        <taxon>Bacteria</taxon>
        <taxon>Pseudomonadati</taxon>
        <taxon>Pseudomonadota</taxon>
        <taxon>Alphaproteobacteria</taxon>
        <taxon>Sphingomonadales</taxon>
        <taxon>Sphingomonadaceae</taxon>
        <taxon>Sphingomonas</taxon>
    </lineage>
</organism>
<protein>
    <recommendedName>
        <fullName evidence="2">DUF5710 domain-containing protein</fullName>
    </recommendedName>
</protein>
<evidence type="ECO:0000313" key="4">
    <source>
        <dbReference type="Proteomes" id="UP000218151"/>
    </source>
</evidence>
<feature type="domain" description="DUF5710" evidence="2">
    <location>
        <begin position="212"/>
        <end position="255"/>
    </location>
</feature>
<dbReference type="EMBL" id="NSLI01000007">
    <property type="protein sequence ID" value="PAX06386.1"/>
    <property type="molecule type" value="Genomic_DNA"/>
</dbReference>
<dbReference type="Pfam" id="PF18974">
    <property type="entry name" value="DUF5710"/>
    <property type="match status" value="2"/>
</dbReference>
<dbReference type="Proteomes" id="UP000218151">
    <property type="component" value="Unassembled WGS sequence"/>
</dbReference>
<keyword evidence="4" id="KW-1185">Reference proteome</keyword>
<feature type="region of interest" description="Disordered" evidence="1">
    <location>
        <begin position="151"/>
        <end position="185"/>
    </location>
</feature>
<comment type="caution">
    <text evidence="3">The sequence shown here is derived from an EMBL/GenBank/DDBJ whole genome shotgun (WGS) entry which is preliminary data.</text>
</comment>
<accession>A0A2A2SAV8</accession>
<name>A0A2A2SAV8_9SPHN</name>
<reference evidence="4" key="1">
    <citation type="submission" date="2017-09" db="EMBL/GenBank/DDBJ databases">
        <authorList>
            <person name="Feng G."/>
            <person name="Zhu H."/>
        </authorList>
    </citation>
    <scope>NUCLEOTIDE SEQUENCE [LARGE SCALE GENOMIC DNA]</scope>
    <source>
        <strain evidence="4">1PNM-20</strain>
    </source>
</reference>
<dbReference type="InterPro" id="IPR043764">
    <property type="entry name" value="DUF5710"/>
</dbReference>